<dbReference type="Pfam" id="PF00512">
    <property type="entry name" value="HisKA"/>
    <property type="match status" value="1"/>
</dbReference>
<dbReference type="SMART" id="SM00387">
    <property type="entry name" value="HATPase_c"/>
    <property type="match status" value="1"/>
</dbReference>
<dbReference type="PANTHER" id="PTHR45339:SF1">
    <property type="entry name" value="HYBRID SIGNAL TRANSDUCTION HISTIDINE KINASE J"/>
    <property type="match status" value="1"/>
</dbReference>
<dbReference type="SUPFAM" id="SSF52172">
    <property type="entry name" value="CheY-like"/>
    <property type="match status" value="1"/>
</dbReference>
<dbReference type="PANTHER" id="PTHR45339">
    <property type="entry name" value="HYBRID SIGNAL TRANSDUCTION HISTIDINE KINASE J"/>
    <property type="match status" value="1"/>
</dbReference>
<dbReference type="SUPFAM" id="SSF47226">
    <property type="entry name" value="Histidine-containing phosphotransfer domain, HPT domain"/>
    <property type="match status" value="1"/>
</dbReference>
<keyword evidence="14" id="KW-0175">Coiled coil</keyword>
<evidence type="ECO:0000259" key="17">
    <source>
        <dbReference type="PROSITE" id="PS50110"/>
    </source>
</evidence>
<evidence type="ECO:0000256" key="6">
    <source>
        <dbReference type="ARBA" id="ARBA00022679"/>
    </source>
</evidence>
<feature type="domain" description="Response regulatory" evidence="17">
    <location>
        <begin position="644"/>
        <end position="761"/>
    </location>
</feature>
<sequence length="908" mass="101114">MSLNTRLLFALLGFPLLVYALMSILFVVQSGAEAYSVKKERLESAAKLLAPSLGEAIADANSERFESLARQLINVEGLSSVALFDDQGNRLILLGQSEPPPLSAPTDHQLIMDESVWRLRLPLTANRSEADSANNNVGWLDAQMDTRELTLGRYKLIASLSLGGMLLGLLMFLVAFAISRYTTRPIEEANQSLYRLSRGDYRLRLAPYRATELDHLSSHVNALADHFQQAQRDMQTQIEQATSELQESMETIEEQNIKLDLAHRSALRANAVKSEFLANMSHEIRTPLNGIIGFCRLLGRSSLDTRQQEWLQHVHRACDNLLMLVNDVLDFSKLEANRLTLEEADIDVVSLVDEVIGLHAPEAQRKQLNLVAMVYDDVPTPLCGDPLRIHQVLNNLISNALKFTHEGDVIVRVMLDNHEGQHVVLNLSVSDTGIGLSDAHQQELFNAFSQAEPSHSRQFGGSGLGLTICRQLIERMGGEISVASELGTGTTFSFTLPMLAHKANERPPEISLSNPNVRLYEEHAPTRHLLEHLLQRWEAIPITFDSPEQEQLLLLGLEHSDFTPERQHHWQTIIDQTPCPALILANGNSFDLPSLRLTHGGETLYKPFSRAQLVASLKQLLIPAFIPLKRNSELPSLASQQALKLLIVDDNASNRELLKAMLETPHIHITTVESGQQALEFARSNSADLVLMDIRMPGMDGVQTTQALRRLGNAWVRCPIIAVTAHVLSSERQKWLAEGLDDVLIKPIDESQLNKLLSRFLAVNNRVTPPSIAPPQKNVLTSHSITYANTSPAPLPVIDLEIGARLAGGKEYLAREQLKRLIDGLDESEQHMRNAFAQQKLPTLLDWVHGLNGASRYCGAPELALLVETLETRLRTSGLSHVEGLLEDLYRAMARLRAQRPLLLKTQH</sequence>
<dbReference type="EC" id="2.7.13.3" evidence="3"/>
<feature type="coiled-coil region" evidence="14">
    <location>
        <begin position="231"/>
        <end position="258"/>
    </location>
</feature>
<dbReference type="AlphaFoldDB" id="A0A0F9VQM6"/>
<keyword evidence="13 15" id="KW-0472">Membrane</keyword>
<dbReference type="Pfam" id="PF01627">
    <property type="entry name" value="Hpt"/>
    <property type="match status" value="1"/>
</dbReference>
<dbReference type="FunFam" id="1.10.287.130:FF:000003">
    <property type="entry name" value="Histidine kinase"/>
    <property type="match status" value="1"/>
</dbReference>
<dbReference type="CDD" id="cd06225">
    <property type="entry name" value="HAMP"/>
    <property type="match status" value="1"/>
</dbReference>
<dbReference type="SUPFAM" id="SSF55874">
    <property type="entry name" value="ATPase domain of HSP90 chaperone/DNA topoisomerase II/histidine kinase"/>
    <property type="match status" value="1"/>
</dbReference>
<dbReference type="InterPro" id="IPR001789">
    <property type="entry name" value="Sig_transdc_resp-reg_receiver"/>
</dbReference>
<feature type="transmembrane region" description="Helical" evidence="15">
    <location>
        <begin position="6"/>
        <end position="28"/>
    </location>
</feature>
<evidence type="ECO:0000256" key="12">
    <source>
        <dbReference type="ARBA" id="ARBA00023012"/>
    </source>
</evidence>
<dbReference type="InterPro" id="IPR003660">
    <property type="entry name" value="HAMP_dom"/>
</dbReference>
<evidence type="ECO:0000256" key="1">
    <source>
        <dbReference type="ARBA" id="ARBA00000085"/>
    </source>
</evidence>
<feature type="transmembrane region" description="Helical" evidence="15">
    <location>
        <begin position="156"/>
        <end position="178"/>
    </location>
</feature>
<dbReference type="Gene3D" id="3.40.50.2300">
    <property type="match status" value="1"/>
</dbReference>
<evidence type="ECO:0000256" key="13">
    <source>
        <dbReference type="ARBA" id="ARBA00023136"/>
    </source>
</evidence>
<keyword evidence="6" id="KW-0808">Transferase</keyword>
<feature type="domain" description="Histidine kinase" evidence="16">
    <location>
        <begin position="279"/>
        <end position="500"/>
    </location>
</feature>
<dbReference type="CDD" id="cd16922">
    <property type="entry name" value="HATPase_EvgS-ArcB-TorS-like"/>
    <property type="match status" value="1"/>
</dbReference>
<evidence type="ECO:0000313" key="20">
    <source>
        <dbReference type="EMBL" id="KKO07391.1"/>
    </source>
</evidence>
<dbReference type="PROSITE" id="PS50110">
    <property type="entry name" value="RESPONSE_REGULATORY"/>
    <property type="match status" value="1"/>
</dbReference>
<dbReference type="InterPro" id="IPR036890">
    <property type="entry name" value="HATPase_C_sf"/>
</dbReference>
<keyword evidence="5" id="KW-0597">Phosphoprotein</keyword>
<dbReference type="SMART" id="SM00448">
    <property type="entry name" value="REC"/>
    <property type="match status" value="1"/>
</dbReference>
<feature type="domain" description="HAMP" evidence="18">
    <location>
        <begin position="180"/>
        <end position="232"/>
    </location>
</feature>
<dbReference type="InterPro" id="IPR036097">
    <property type="entry name" value="HisK_dim/P_sf"/>
</dbReference>
<evidence type="ECO:0000256" key="8">
    <source>
        <dbReference type="ARBA" id="ARBA00022741"/>
    </source>
</evidence>
<evidence type="ECO:0000256" key="3">
    <source>
        <dbReference type="ARBA" id="ARBA00012438"/>
    </source>
</evidence>
<keyword evidence="9" id="KW-0418">Kinase</keyword>
<dbReference type="InterPro" id="IPR005467">
    <property type="entry name" value="His_kinase_dom"/>
</dbReference>
<evidence type="ECO:0000259" key="18">
    <source>
        <dbReference type="PROSITE" id="PS50885"/>
    </source>
</evidence>
<dbReference type="Gene3D" id="1.20.120.160">
    <property type="entry name" value="HPT domain"/>
    <property type="match status" value="1"/>
</dbReference>
<comment type="catalytic activity">
    <reaction evidence="1">
        <text>ATP + protein L-histidine = ADP + protein N-phospho-L-histidine.</text>
        <dbReference type="EC" id="2.7.13.3"/>
    </reaction>
</comment>
<dbReference type="InterPro" id="IPR008207">
    <property type="entry name" value="Sig_transdc_His_kin_Hpt_dom"/>
</dbReference>
<feature type="domain" description="HPt" evidence="19">
    <location>
        <begin position="810"/>
        <end position="907"/>
    </location>
</feature>
<dbReference type="InterPro" id="IPR036641">
    <property type="entry name" value="HPT_dom_sf"/>
</dbReference>
<name>A0A0F9VQM6_9ZZZZ</name>
<dbReference type="CDD" id="cd17546">
    <property type="entry name" value="REC_hyHK_CKI1_RcsC-like"/>
    <property type="match status" value="1"/>
</dbReference>
<dbReference type="PROSITE" id="PS50894">
    <property type="entry name" value="HPT"/>
    <property type="match status" value="1"/>
</dbReference>
<dbReference type="Gene3D" id="6.10.340.10">
    <property type="match status" value="1"/>
</dbReference>
<evidence type="ECO:0000256" key="2">
    <source>
        <dbReference type="ARBA" id="ARBA00004651"/>
    </source>
</evidence>
<dbReference type="GO" id="GO:0000155">
    <property type="term" value="F:phosphorelay sensor kinase activity"/>
    <property type="evidence" value="ECO:0007669"/>
    <property type="project" value="InterPro"/>
</dbReference>
<evidence type="ECO:0000256" key="15">
    <source>
        <dbReference type="SAM" id="Phobius"/>
    </source>
</evidence>
<evidence type="ECO:0000256" key="9">
    <source>
        <dbReference type="ARBA" id="ARBA00022777"/>
    </source>
</evidence>
<evidence type="ECO:0000256" key="11">
    <source>
        <dbReference type="ARBA" id="ARBA00022989"/>
    </source>
</evidence>
<comment type="caution">
    <text evidence="20">The sequence shown here is derived from an EMBL/GenBank/DDBJ whole genome shotgun (WGS) entry which is preliminary data.</text>
</comment>
<dbReference type="InterPro" id="IPR011006">
    <property type="entry name" value="CheY-like_superfamily"/>
</dbReference>
<dbReference type="FunFam" id="3.30.565.10:FF:000010">
    <property type="entry name" value="Sensor histidine kinase RcsC"/>
    <property type="match status" value="1"/>
</dbReference>
<dbReference type="GO" id="GO:0005886">
    <property type="term" value="C:plasma membrane"/>
    <property type="evidence" value="ECO:0007669"/>
    <property type="project" value="UniProtKB-SubCell"/>
</dbReference>
<dbReference type="InterPro" id="IPR003661">
    <property type="entry name" value="HisK_dim/P_dom"/>
</dbReference>
<dbReference type="Pfam" id="PF00072">
    <property type="entry name" value="Response_reg"/>
    <property type="match status" value="1"/>
</dbReference>
<dbReference type="GO" id="GO:0005524">
    <property type="term" value="F:ATP binding"/>
    <property type="evidence" value="ECO:0007669"/>
    <property type="project" value="UniProtKB-KW"/>
</dbReference>
<evidence type="ECO:0000256" key="7">
    <source>
        <dbReference type="ARBA" id="ARBA00022692"/>
    </source>
</evidence>
<organism evidence="20">
    <name type="scientific">marine sediment metagenome</name>
    <dbReference type="NCBI Taxonomy" id="412755"/>
    <lineage>
        <taxon>unclassified sequences</taxon>
        <taxon>metagenomes</taxon>
        <taxon>ecological metagenomes</taxon>
    </lineage>
</organism>
<dbReference type="Gene3D" id="1.10.287.130">
    <property type="match status" value="1"/>
</dbReference>
<dbReference type="PROSITE" id="PS50109">
    <property type="entry name" value="HIS_KIN"/>
    <property type="match status" value="1"/>
</dbReference>
<dbReference type="PROSITE" id="PS50885">
    <property type="entry name" value="HAMP"/>
    <property type="match status" value="1"/>
</dbReference>
<evidence type="ECO:0000259" key="16">
    <source>
        <dbReference type="PROSITE" id="PS50109"/>
    </source>
</evidence>
<dbReference type="CDD" id="cd00082">
    <property type="entry name" value="HisKA"/>
    <property type="match status" value="1"/>
</dbReference>
<comment type="subcellular location">
    <subcellularLocation>
        <location evidence="2">Cell membrane</location>
        <topology evidence="2">Multi-pass membrane protein</topology>
    </subcellularLocation>
</comment>
<keyword evidence="7 15" id="KW-0812">Transmembrane</keyword>
<dbReference type="Gene3D" id="3.30.565.10">
    <property type="entry name" value="Histidine kinase-like ATPase, C-terminal domain"/>
    <property type="match status" value="1"/>
</dbReference>
<evidence type="ECO:0000256" key="14">
    <source>
        <dbReference type="SAM" id="Coils"/>
    </source>
</evidence>
<keyword evidence="10" id="KW-0067">ATP-binding</keyword>
<evidence type="ECO:0000256" key="4">
    <source>
        <dbReference type="ARBA" id="ARBA00022475"/>
    </source>
</evidence>
<dbReference type="EMBL" id="LAZR01000012">
    <property type="protein sequence ID" value="KKO07391.1"/>
    <property type="molecule type" value="Genomic_DNA"/>
</dbReference>
<evidence type="ECO:0000256" key="10">
    <source>
        <dbReference type="ARBA" id="ARBA00022840"/>
    </source>
</evidence>
<evidence type="ECO:0000256" key="5">
    <source>
        <dbReference type="ARBA" id="ARBA00022553"/>
    </source>
</evidence>
<proteinExistence type="predicted"/>
<evidence type="ECO:0000259" key="19">
    <source>
        <dbReference type="PROSITE" id="PS50894"/>
    </source>
</evidence>
<dbReference type="InterPro" id="IPR003594">
    <property type="entry name" value="HATPase_dom"/>
</dbReference>
<keyword evidence="11 15" id="KW-1133">Transmembrane helix</keyword>
<dbReference type="SMART" id="SM00388">
    <property type="entry name" value="HisKA"/>
    <property type="match status" value="1"/>
</dbReference>
<protein>
    <recommendedName>
        <fullName evidence="3">histidine kinase</fullName>
        <ecNumber evidence="3">2.7.13.3</ecNumber>
    </recommendedName>
</protein>
<reference evidence="20" key="1">
    <citation type="journal article" date="2015" name="Nature">
        <title>Complex archaea that bridge the gap between prokaryotes and eukaryotes.</title>
        <authorList>
            <person name="Spang A."/>
            <person name="Saw J.H."/>
            <person name="Jorgensen S.L."/>
            <person name="Zaremba-Niedzwiedzka K."/>
            <person name="Martijn J."/>
            <person name="Lind A.E."/>
            <person name="van Eijk R."/>
            <person name="Schleper C."/>
            <person name="Guy L."/>
            <person name="Ettema T.J."/>
        </authorList>
    </citation>
    <scope>NUCLEOTIDE SEQUENCE</scope>
</reference>
<dbReference type="SMART" id="SM00304">
    <property type="entry name" value="HAMP"/>
    <property type="match status" value="1"/>
</dbReference>
<keyword evidence="4" id="KW-1003">Cell membrane</keyword>
<keyword evidence="8" id="KW-0547">Nucleotide-binding</keyword>
<keyword evidence="12" id="KW-0902">Two-component regulatory system</keyword>
<accession>A0A0F9VQM6</accession>
<dbReference type="PRINTS" id="PR00344">
    <property type="entry name" value="BCTRLSENSOR"/>
</dbReference>
<gene>
    <name evidence="20" type="ORF">LCGC14_0053470</name>
</gene>
<dbReference type="InterPro" id="IPR004358">
    <property type="entry name" value="Sig_transdc_His_kin-like_C"/>
</dbReference>
<dbReference type="Pfam" id="PF00672">
    <property type="entry name" value="HAMP"/>
    <property type="match status" value="1"/>
</dbReference>
<dbReference type="SUPFAM" id="SSF47384">
    <property type="entry name" value="Homodimeric domain of signal transducing histidine kinase"/>
    <property type="match status" value="1"/>
</dbReference>
<dbReference type="Pfam" id="PF02518">
    <property type="entry name" value="HATPase_c"/>
    <property type="match status" value="1"/>
</dbReference>